<reference evidence="2 3" key="1">
    <citation type="journal article" date="2011" name="PLoS Pathog.">
        <title>Endophytic Life Strategies Decoded by Genome and Transcriptome Analyses of the Mutualistic Root Symbiont Piriformospora indica.</title>
        <authorList>
            <person name="Zuccaro A."/>
            <person name="Lahrmann U."/>
            <person name="Guldener U."/>
            <person name="Langen G."/>
            <person name="Pfiffi S."/>
            <person name="Biedenkopf D."/>
            <person name="Wong P."/>
            <person name="Samans B."/>
            <person name="Grimm C."/>
            <person name="Basiewicz M."/>
            <person name="Murat C."/>
            <person name="Martin F."/>
            <person name="Kogel K.H."/>
        </authorList>
    </citation>
    <scope>NUCLEOTIDE SEQUENCE [LARGE SCALE GENOMIC DNA]</scope>
    <source>
        <strain evidence="2 3">DSM 11827</strain>
    </source>
</reference>
<dbReference type="AlphaFoldDB" id="G4TXK6"/>
<evidence type="ECO:0000256" key="1">
    <source>
        <dbReference type="SAM" id="MobiDB-lite"/>
    </source>
</evidence>
<evidence type="ECO:0000313" key="2">
    <source>
        <dbReference type="EMBL" id="CCA76049.1"/>
    </source>
</evidence>
<accession>G4TXK6</accession>
<feature type="region of interest" description="Disordered" evidence="1">
    <location>
        <begin position="1"/>
        <end position="24"/>
    </location>
</feature>
<proteinExistence type="predicted"/>
<name>G4TXK6_SERID</name>
<dbReference type="Proteomes" id="UP000007148">
    <property type="component" value="Unassembled WGS sequence"/>
</dbReference>
<protein>
    <submittedName>
        <fullName evidence="2">Uncharacterized protein</fullName>
    </submittedName>
</protein>
<dbReference type="HOGENOM" id="CLU_2905009_0_0_1"/>
<comment type="caution">
    <text evidence="2">The sequence shown here is derived from an EMBL/GenBank/DDBJ whole genome shotgun (WGS) entry which is preliminary data.</text>
</comment>
<gene>
    <name evidence="2" type="ORF">PIIN_10049</name>
</gene>
<organism evidence="2 3">
    <name type="scientific">Serendipita indica (strain DSM 11827)</name>
    <name type="common">Root endophyte fungus</name>
    <name type="synonym">Piriformospora indica</name>
    <dbReference type="NCBI Taxonomy" id="1109443"/>
    <lineage>
        <taxon>Eukaryota</taxon>
        <taxon>Fungi</taxon>
        <taxon>Dikarya</taxon>
        <taxon>Basidiomycota</taxon>
        <taxon>Agaricomycotina</taxon>
        <taxon>Agaricomycetes</taxon>
        <taxon>Sebacinales</taxon>
        <taxon>Serendipitaceae</taxon>
        <taxon>Serendipita</taxon>
    </lineage>
</organism>
<dbReference type="EMBL" id="CAFZ01000590">
    <property type="protein sequence ID" value="CCA76049.1"/>
    <property type="molecule type" value="Genomic_DNA"/>
</dbReference>
<evidence type="ECO:0000313" key="3">
    <source>
        <dbReference type="Proteomes" id="UP000007148"/>
    </source>
</evidence>
<dbReference type="InParanoid" id="G4TXK6"/>
<feature type="compositionally biased region" description="Basic and acidic residues" evidence="1">
    <location>
        <begin position="1"/>
        <end position="11"/>
    </location>
</feature>
<sequence>MACGEAERDLCPRSTETLARSRPRRDHHYVGNWAATSVTHHDAGSLQMLERGELRRRVLSTW</sequence>
<keyword evidence="3" id="KW-1185">Reference proteome</keyword>